<reference evidence="3 4" key="1">
    <citation type="journal article" date="2015" name="Genome Announc.">
        <title>Draft Genome Sequences of Marine Isolates of Thalassomonas viridans and Thalassomonas actiniarum.</title>
        <authorList>
            <person name="Olonade I."/>
            <person name="van Zyl L.J."/>
            <person name="Trindade M."/>
        </authorList>
    </citation>
    <scope>NUCLEOTIDE SEQUENCE [LARGE SCALE GENOMIC DNA]</scope>
    <source>
        <strain evidence="3 4">A5K-106</strain>
    </source>
</reference>
<dbReference type="Proteomes" id="UP000032568">
    <property type="component" value="Chromosome"/>
</dbReference>
<dbReference type="PANTHER" id="PTHR30203:SF23">
    <property type="entry name" value="OUTER MEMBRANE EFFLUX PROTEIN"/>
    <property type="match status" value="1"/>
</dbReference>
<dbReference type="AlphaFoldDB" id="A0AAE9YSC3"/>
<dbReference type="RefSeq" id="WP_044833037.1">
    <property type="nucleotide sequence ID" value="NZ_CP059735.1"/>
</dbReference>
<organism evidence="3 4">
    <name type="scientific">Thalassomonas actiniarum</name>
    <dbReference type="NCBI Taxonomy" id="485447"/>
    <lineage>
        <taxon>Bacteria</taxon>
        <taxon>Pseudomonadati</taxon>
        <taxon>Pseudomonadota</taxon>
        <taxon>Gammaproteobacteria</taxon>
        <taxon>Alteromonadales</taxon>
        <taxon>Colwelliaceae</taxon>
        <taxon>Thalassomonas</taxon>
    </lineage>
</organism>
<evidence type="ECO:0000313" key="4">
    <source>
        <dbReference type="Proteomes" id="UP000032568"/>
    </source>
</evidence>
<reference evidence="3 4" key="2">
    <citation type="journal article" date="2022" name="Mar. Drugs">
        <title>Bioassay-Guided Fractionation Leads to the Detection of Cholic Acid Generated by the Rare Thalassomonas sp.</title>
        <authorList>
            <person name="Pheiffer F."/>
            <person name="Schneider Y.K."/>
            <person name="Hansen E.H."/>
            <person name="Andersen J.H."/>
            <person name="Isaksson J."/>
            <person name="Busche T."/>
            <person name="R C."/>
            <person name="Kalinowski J."/>
            <person name="Zyl L.V."/>
            <person name="Trindade M."/>
        </authorList>
    </citation>
    <scope>NUCLEOTIDE SEQUENCE [LARGE SCALE GENOMIC DNA]</scope>
    <source>
        <strain evidence="3 4">A5K-106</strain>
    </source>
</reference>
<protein>
    <submittedName>
        <fullName evidence="3">TolC family protein</fullName>
    </submittedName>
</protein>
<dbReference type="GO" id="GO:0015562">
    <property type="term" value="F:efflux transmembrane transporter activity"/>
    <property type="evidence" value="ECO:0007669"/>
    <property type="project" value="InterPro"/>
</dbReference>
<evidence type="ECO:0000313" key="3">
    <source>
        <dbReference type="EMBL" id="WDD98612.1"/>
    </source>
</evidence>
<comment type="similarity">
    <text evidence="1">Belongs to the outer membrane factor (OMF) (TC 1.B.17) family.</text>
</comment>
<gene>
    <name evidence="3" type="ORF">SG35_025740</name>
</gene>
<keyword evidence="4" id="KW-1185">Reference proteome</keyword>
<dbReference type="PANTHER" id="PTHR30203">
    <property type="entry name" value="OUTER MEMBRANE CATION EFFLUX PROTEIN"/>
    <property type="match status" value="1"/>
</dbReference>
<dbReference type="SUPFAM" id="SSF56954">
    <property type="entry name" value="Outer membrane efflux proteins (OEP)"/>
    <property type="match status" value="1"/>
</dbReference>
<feature type="signal peptide" evidence="2">
    <location>
        <begin position="1"/>
        <end position="23"/>
    </location>
</feature>
<accession>A0AAE9YSC3</accession>
<dbReference type="InterPro" id="IPR010131">
    <property type="entry name" value="MdtP/NodT-like"/>
</dbReference>
<proteinExistence type="inferred from homology"/>
<feature type="chain" id="PRO_5042206919" evidence="2">
    <location>
        <begin position="24"/>
        <end position="448"/>
    </location>
</feature>
<dbReference type="EMBL" id="CP059735">
    <property type="protein sequence ID" value="WDD98612.1"/>
    <property type="molecule type" value="Genomic_DNA"/>
</dbReference>
<sequence length="448" mass="49450">MKQPTYFISIISLCLLSACSTFDDVAFDDKASTQLQALAKTSFEQANQTAAIPLTELLAIGEVNHLITTALANNPGLQQTWLTLKTAEQQLKVTSTAQWPDISAQLNATKTEANSANYNPGLSVAWTVDIWQQLANATSAGEANLAASGYAYQGARDLLAANIMQSYLTLVQYAQLIDIEKRKVSTLKTNESVIVDRYRKGLIDLKDLDTAKSSTQSSQATLVEYQEQYQQALRNLALLTGVTKNQLIYRSEFPQVVMPLDKIQSQNLARRPDLQQAYQGIIADQYRHKVAYKALLPDLSLSASLSSTNTNLHDALFGSNAWQLLGQLTAPVFNAGKLKSEVEIARLSAEKSYWAFQETLLSAVNEVDNAIAQEQAISKRLVLTESALQSARRSEITYTERYRQGTVSLIDLLQVQQQTFSLQTQVTQLTYQKLNNRITLGLALGLGV</sequence>
<dbReference type="PROSITE" id="PS51257">
    <property type="entry name" value="PROKAR_LIPOPROTEIN"/>
    <property type="match status" value="1"/>
</dbReference>
<dbReference type="InterPro" id="IPR003423">
    <property type="entry name" value="OMP_efflux"/>
</dbReference>
<evidence type="ECO:0000256" key="2">
    <source>
        <dbReference type="SAM" id="SignalP"/>
    </source>
</evidence>
<name>A0AAE9YSC3_9GAMM</name>
<dbReference type="Gene3D" id="1.20.1600.10">
    <property type="entry name" value="Outer membrane efflux proteins (OEP)"/>
    <property type="match status" value="1"/>
</dbReference>
<dbReference type="Pfam" id="PF02321">
    <property type="entry name" value="OEP"/>
    <property type="match status" value="2"/>
</dbReference>
<keyword evidence="2" id="KW-0732">Signal</keyword>
<evidence type="ECO:0000256" key="1">
    <source>
        <dbReference type="ARBA" id="ARBA00007613"/>
    </source>
</evidence>
<dbReference type="Gene3D" id="2.20.200.10">
    <property type="entry name" value="Outer membrane efflux proteins (OEP)"/>
    <property type="match status" value="1"/>
</dbReference>
<dbReference type="KEGG" id="tact:SG35_025740"/>